<dbReference type="InterPro" id="IPR042228">
    <property type="entry name" value="Dynein_linker_3"/>
</dbReference>
<sequence length="4054" mass="468363">MTDDTDIVNRFVDELANKLKQISTTFFHKTLSYNITDIENFVNQEEIRILYLIDTDLNATVIFDENDSRILNSISFLIAVVKKNTKWSLLTPIDNQLIVLNIPTSRETGNPEFGVDNLKSLVKYGVGSYFNLLEQNGQLETLSQNSIEITKFRIKNLLIDVQGLHQTIQTPQLLSNISTAIQNLLDENEGLEITQILENNTELINDVHFLNSLQSLVNTWVKQIKNIIQLDHNPTDGTIQDEIIFWNEKENVLSSIKDQLDSKQIDLILTILKNSKRSHSAVSLISNLSVKNSLKQATLNNDFLKTLNVNNLYSAENMKELKLSIEDIFDNLKKLKHNKYPVEKAVSLIKMITAIFEAKLVYIISKSNLFLMESSKFDQLNENISDQLNSYDNNIRLIINIMRGLLRQQDNIFIPIKIEIPYYIKEKMDIIKTIRSDNENFNSSILSLVDDIDSSSNNNLQIYQQVYNESQKAYEILSNLNIVKLFKIDSQLLDSHKISYYQQISFIERNIIGIIKRMLIDANDNPDLMFPIFEKFQILINKPQFRLMLQQFHSILLQSIEQNLESLELQFSYQLQIKNWLSLKNFGDFSAKLIWIKQLLYQIEKIINHLELVLTKQWSNYPEGKRFSTKISQLLSEINIDSLFAEWIDETNQRISNSFMKSSVLSQVLLKNEEYQFMLNMDSKDTDISNEIKCLKSMGLQVPRNIVTYSEKVNSVKRFSFQIDESLRQFYDIIDKIYKLKDFKMLVEPEVESIHAIIKSISTKTWFDISKANELADNNLNIIDNNEDLSILNWIFHLREKVINLSSYVNELMATKDKYYLYMAEFENCEYSHSSFSNSIMTLQSLLVGITGMKSQSCMDFIGLVNKQIKVCLSKRCNKELKNFLKIWSTNDFRLETNLKRHQIIVHDLSININPSLETSKEYFLGILNSLILIIKDQKQLILPVYNIDITEELYYDFTASDIQQMYQESYNALLHVFDEANIFIEQWKSFQFLWDYQISEIEGIDDENLDIWFEVLNKFKQMRETFDTVETTKIYGLLEIDYEQAQSRIYTQFDNQHRSILDSYGAVLEKHMHQESSEINTLKVKIETLKFDLSDPISIVDMLSLLVTAKDILNSKSSQLEKMKLGQSMLEKYRHKFSVNWISYAHINDNVRTIIALVSHNEKYIKSHHDIVKSIIQDEIQNIYKTAVITKSEWENQKPDKESSIPNAISVLQKFETRFENMSKEYQNLSKASRVVGLHIDMNFDTEMEEIKQLHYVWSIIMKLYNSQDSIKTVEWDSCNVTKVKASLEDSLSLSRSLPSHIRSYPAFENAQTKIKDMLKSFSLVSLLLNSSLDPTHWDEIFNHIKLKNAPESLLLGDILDLNLLQNEKYIKMVINKAESENVLDSSINDIQQSWKEYKFEIYIIKQNISLISGWPSLFARIDDDINALESIKVSPYYPKFSHCVKLLEDKINTFSQIINVWHDAQKQWVYLLGIFENKEQLGQVIPMDLSRFENISHEFNYLMSEALASPVAIDIIDITDIFQTIKRLSESLSKIKRSLVSYLEKQREMFPRFYFIGNDDLLELIGNPTNFMVISKHIKKVFSGVSFLKYDQELMLITGIVSAEGETLALIEPVSLVKHKGLVNWLGALESIIKMSLSKLLISLNEELNNLVNIDLDKMRSILQKYPNQIIILAFQIYWTNSIEKALVGEELLFQHEISKNIVNILIELISSEMETLLRIKTENLLIELIHKEEVLNKLITDNATSLDNFVWFSEQKFYLTDMSDITVNVSIELGNYVTTYGYEYLGAIKKLAYTPLLNSTFTLLCEALDQNLGGLLLGPAGTGKTESVKSLGYNFGRTVSVFCCDNTFDVESVSRILIGLSQVGGWGCFDEFNRLDKDILSGISTQIEKLQIGLSLEDDSSIELLGKSFTVVKSYGIFITNNPNYEGRSTLPDNIKSKFLAFSLMVPDTGIITRVLLTTQGFVDSIKLSTTLVSFFTNMKKLCSEQKHYDFGLRSLKTVITHAGKLIRMSDFAHRNADSELTIIQRSCYDVVLPRLVTVDEQIFLQEIGKFEIEYKPSNDHKDLKDIITTIAKSRNLVVTEEWLLKCLQIYEIQKLNHGFMLVGPSCSGKTISFSCFLESLSRYSNIRNECYKINAKVLSKYSLFGELDYTTREWKDGIVTSIFRKASESDKTQKIWIIFDGDIDPNWVENLNSVLDDNKLLTLPTGERIPLPENVRIVFEIDSLMHATPATVTRCGIITFNSPFFEMEGMFKKFLSDFTKTKIENEDTYNKALLTQNLTVKDFKENIINTFYEILDDITSLKVCELSMLYSPVLSYSSFKIISTMFRLLNNVLEDLLKFIDGNPLLVRGNFSEFLTKRIVIIIIWSFGSELTAYDRTDFTSKLLMIPKFEHIFLNVSVEEVLLSHVVLPDGKLEQPKEALSVIDLQPHMILRPDIIIPTVDTSTYEKLIHIVIDQHNPLILCGPPGSGKTMLLLASIRKSVGLDLVGMNFSKETNINSIIKALEQSCEYKKVNNATILCPKIPGKWVILFCDELNLPKVDKYGSQLVIQFLRQLIIEKGFWHPKDCVWVSIKNIQFVGACNPVSTFGRILMTERFTNFCTTIMVDYPSDNSLRRIYNVYVRSVLKTVPDLIGYSESFSNLLGLYVALRSSESYTLNSLIRFCAYEGLRLFSDRLILEEEKEWIFEIILKTSKTHFPHVDMSVILATPILFSDWLNYEYQSVDKEILRKFVSERFNVFSEEESNVNIVLYEDLLDHALRIDRVLKNAQGHMILIGPSGSGKTTLAKFVSWMNGINVFQLNVSKNFSMADFDKTLRELLIRASVDGEKICFIIDESTVLENSFLEQMNTLLANAEVPGLFEGDEFDNLIALCLKASKDAGLVLDSNDEVYQWFVQQITNNFHVIFTMSDPYCSKHNPFISSTALFNRCVINWMGTWSQKSLYTVAEQLLIGIPLDKSNYKFQKKDGSLIGLRNIVNEVFVMIHKSVSKVHGLEIGPSQFLNLLKIFSSIFIEKEGKLQALNSHVDKGLTHLKETFLKVKQLGFVMSEKEKQLKIEDEKARKLLDRMITDQNESERKQDMSLKMQELFSEQENLIIKRRETVMIELSDVEQLIEEAQKGVLDIKKQHLTELRSMHNPPETIKLVLESICIMLGYSVHEWRDVQHVIRQDDFIASIINFKGEKQLTPKLLTLMEENYLTKSNFNYESANRASKACGPLFMWVKAQLRFSAIAVKVGPLKNELKKLENELMDTKAKLIAINGLIKDLQDEIEKYKHQYSETIRVKENIKLEMETVKEKLDRSIKLLSSLKNERQRWEANILEYQEQNNYMIGDSIIAASFIAYCGNYVPSIRLESLLKWKNMLQEYKIEFDSHISDSLFAKTATSENIMIWQKYGLPNDDQFIGNTAIMVSKFNDRFSFIIDPSELIIPFLSRLTEPKKLIITSFLDPEFNKKVENCVKFGGIVLIKDGEYFDPILNRLISKDIRVLGAGRMVVKLGDKEVDMSPDFKLFIHTKDPTFKISPFISSRMNVLDYSLTSDSIINEALNLALQIKEPEIETKRLKLIKNNNESKHQIQLYENELLTLLSSSEDNILDDDKLLSKLEIIKSETIQLEQKILESDKTMHDYNLIRDKFGPLGDFYAKIIKIFEEFTIINPIYQFSRNFLKQLLNKTLNKTSILTTEELKIKFSQIVYKEVSTSLLQKDLKILNKLLNQLLGIDNFETMSISESFINNQFIILRSSKGNDSTILVKELSQLFNNSEIIKYSMGSVDGFNIANRLIMDLKGSCKWLIIENIEISNEFLELITETISILKFNNKENSKFKLILTSKIDSYLPPLLIQTCKQIIIENEQGIKNTMIDQLLNETSMININKLNNMKPKEFKKIIFILVWFYSVIISRLRFKKGGYSKHYEINQNDLRNAERFIKKFINSKYIKNENNFEFNENIFNIIGNIICSLIFGGKFDNLNDLKLLKNFGLKLFNIKMLNSMFNIIDLKSKDKLFAPEGFNNIDYIEWIKNLPNNEPMDWIGMPEDAETSQLKIIEAKCDEYVSKILDLVK</sequence>
<dbReference type="Gene3D" id="3.20.180.20">
    <property type="entry name" value="Dynein heavy chain, N-terminal domain 2"/>
    <property type="match status" value="1"/>
</dbReference>
<dbReference type="Pfam" id="PF12775">
    <property type="entry name" value="AAA_7"/>
    <property type="match status" value="1"/>
</dbReference>
<dbReference type="Pfam" id="PF18198">
    <property type="entry name" value="AAA_lid_11"/>
    <property type="match status" value="1"/>
</dbReference>
<evidence type="ECO:0000256" key="11">
    <source>
        <dbReference type="ARBA" id="ARBA00023175"/>
    </source>
</evidence>
<feature type="coiled-coil region" evidence="14">
    <location>
        <begin position="3235"/>
        <end position="3325"/>
    </location>
</feature>
<dbReference type="InterPro" id="IPR042222">
    <property type="entry name" value="Dynein_2_N"/>
</dbReference>
<dbReference type="Gene3D" id="1.20.920.30">
    <property type="match status" value="1"/>
</dbReference>
<evidence type="ECO:0000256" key="3">
    <source>
        <dbReference type="ARBA" id="ARBA00022197"/>
    </source>
</evidence>
<evidence type="ECO:0000256" key="9">
    <source>
        <dbReference type="ARBA" id="ARBA00023017"/>
    </source>
</evidence>
<keyword evidence="17" id="KW-1185">Reference proteome</keyword>
<dbReference type="InterPro" id="IPR042219">
    <property type="entry name" value="AAA_lid_11_sf"/>
</dbReference>
<dbReference type="InterPro" id="IPR043157">
    <property type="entry name" value="Dynein_AAA1S"/>
</dbReference>
<evidence type="ECO:0000256" key="10">
    <source>
        <dbReference type="ARBA" id="ARBA00023054"/>
    </source>
</evidence>
<dbReference type="Pfam" id="PF12777">
    <property type="entry name" value="MT"/>
    <property type="match status" value="1"/>
</dbReference>
<dbReference type="InterPro" id="IPR035699">
    <property type="entry name" value="AAA_6"/>
</dbReference>
<dbReference type="PANTHER" id="PTHR45703:SF36">
    <property type="entry name" value="DYNEIN HEAVY CHAIN, CYTOPLASMIC"/>
    <property type="match status" value="1"/>
</dbReference>
<dbReference type="GO" id="GO:0000070">
    <property type="term" value="P:mitotic sister chromatid segregation"/>
    <property type="evidence" value="ECO:0007669"/>
    <property type="project" value="UniProtKB-ARBA"/>
</dbReference>
<dbReference type="GO" id="GO:0005938">
    <property type="term" value="C:cell cortex"/>
    <property type="evidence" value="ECO:0007669"/>
    <property type="project" value="UniProtKB-ARBA"/>
</dbReference>
<proteinExistence type="inferred from homology"/>
<dbReference type="Gene3D" id="1.10.8.710">
    <property type="match status" value="1"/>
</dbReference>
<dbReference type="Gene3D" id="1.20.920.20">
    <property type="match status" value="1"/>
</dbReference>
<dbReference type="InterPro" id="IPR013594">
    <property type="entry name" value="Dynein_heavy_tail"/>
</dbReference>
<dbReference type="Pfam" id="PF08393">
    <property type="entry name" value="DHC_N2"/>
    <property type="match status" value="1"/>
</dbReference>
<gene>
    <name evidence="16" type="ORF">C6P40_000845</name>
</gene>
<dbReference type="EMBL" id="PUHW01000143">
    <property type="protein sequence ID" value="KAG0688549.1"/>
    <property type="molecule type" value="Genomic_DNA"/>
</dbReference>
<dbReference type="Gene3D" id="1.10.287.2620">
    <property type="match status" value="1"/>
</dbReference>
<dbReference type="Pfam" id="PF03028">
    <property type="entry name" value="Dynein_heavy"/>
    <property type="match status" value="1"/>
</dbReference>
<evidence type="ECO:0000256" key="2">
    <source>
        <dbReference type="ARBA" id="ARBA00008887"/>
    </source>
</evidence>
<dbReference type="Gene3D" id="1.10.472.130">
    <property type="match status" value="1"/>
</dbReference>
<dbReference type="InterPro" id="IPR004273">
    <property type="entry name" value="Dynein_heavy_D6_P-loop"/>
</dbReference>
<comment type="similarity">
    <text evidence="2">Belongs to the dynein heavy chain family.</text>
</comment>
<dbReference type="GO" id="GO:0008569">
    <property type="term" value="F:minus-end-directed microtubule motor activity"/>
    <property type="evidence" value="ECO:0007669"/>
    <property type="project" value="InterPro"/>
</dbReference>
<dbReference type="Pfam" id="PF12780">
    <property type="entry name" value="AAA_8"/>
    <property type="match status" value="1"/>
</dbReference>
<dbReference type="GO" id="GO:0000235">
    <property type="term" value="C:astral microtubule"/>
    <property type="evidence" value="ECO:0007669"/>
    <property type="project" value="UniProtKB-ARBA"/>
</dbReference>
<evidence type="ECO:0000256" key="13">
    <source>
        <dbReference type="ARBA" id="ARBA00033439"/>
    </source>
</evidence>
<dbReference type="InterPro" id="IPR027417">
    <property type="entry name" value="P-loop_NTPase"/>
</dbReference>
<feature type="domain" description="AAA+ ATPase" evidence="15">
    <location>
        <begin position="2770"/>
        <end position="2878"/>
    </location>
</feature>
<dbReference type="SMART" id="SM00382">
    <property type="entry name" value="AAA"/>
    <property type="match status" value="3"/>
</dbReference>
<evidence type="ECO:0000256" key="12">
    <source>
        <dbReference type="ARBA" id="ARBA00023212"/>
    </source>
</evidence>
<keyword evidence="10 14" id="KW-0175">Coiled coil</keyword>
<evidence type="ECO:0000256" key="14">
    <source>
        <dbReference type="SAM" id="Coils"/>
    </source>
</evidence>
<dbReference type="Proteomes" id="UP000697127">
    <property type="component" value="Unassembled WGS sequence"/>
</dbReference>
<reference evidence="16" key="1">
    <citation type="submission" date="2020-11" db="EMBL/GenBank/DDBJ databases">
        <title>Kefir isolates.</title>
        <authorList>
            <person name="Marcisauskas S."/>
            <person name="Kim Y."/>
            <person name="Blasche S."/>
        </authorList>
    </citation>
    <scope>NUCLEOTIDE SEQUENCE</scope>
    <source>
        <strain evidence="16">Olga-1</strain>
    </source>
</reference>
<feature type="domain" description="AAA+ ATPase" evidence="15">
    <location>
        <begin position="2459"/>
        <end position="2612"/>
    </location>
</feature>
<dbReference type="InterPro" id="IPR024317">
    <property type="entry name" value="Dynein_heavy_chain_D4_dom"/>
</dbReference>
<dbReference type="InterPro" id="IPR041658">
    <property type="entry name" value="AAA_lid_11"/>
</dbReference>
<dbReference type="InterPro" id="IPR013602">
    <property type="entry name" value="Dynein_heavy_linker"/>
</dbReference>
<dbReference type="GO" id="GO:0051959">
    <property type="term" value="F:dynein light intermediate chain binding"/>
    <property type="evidence" value="ECO:0007669"/>
    <property type="project" value="InterPro"/>
</dbReference>
<dbReference type="Gene3D" id="1.20.58.1120">
    <property type="match status" value="1"/>
</dbReference>
<dbReference type="InterPro" id="IPR024743">
    <property type="entry name" value="Dynein_HC_stalk"/>
</dbReference>
<keyword evidence="7" id="KW-0547">Nucleotide-binding</keyword>
<comment type="caution">
    <text evidence="16">The sequence shown here is derived from an EMBL/GenBank/DDBJ whole genome shotgun (WGS) entry which is preliminary data.</text>
</comment>
<evidence type="ECO:0000256" key="5">
    <source>
        <dbReference type="ARBA" id="ARBA00022701"/>
    </source>
</evidence>
<name>A0A9P7BGB7_9ASCO</name>
<dbReference type="Gene3D" id="3.40.50.300">
    <property type="entry name" value="P-loop containing nucleotide triphosphate hydrolases"/>
    <property type="match status" value="6"/>
</dbReference>
<evidence type="ECO:0000256" key="4">
    <source>
        <dbReference type="ARBA" id="ARBA00022490"/>
    </source>
</evidence>
<dbReference type="GO" id="GO:0045505">
    <property type="term" value="F:dynein intermediate chain binding"/>
    <property type="evidence" value="ECO:0007669"/>
    <property type="project" value="InterPro"/>
</dbReference>
<evidence type="ECO:0000256" key="6">
    <source>
        <dbReference type="ARBA" id="ARBA00022737"/>
    </source>
</evidence>
<evidence type="ECO:0000256" key="1">
    <source>
        <dbReference type="ARBA" id="ARBA00004245"/>
    </source>
</evidence>
<dbReference type="GO" id="GO:0005524">
    <property type="term" value="F:ATP binding"/>
    <property type="evidence" value="ECO:0007669"/>
    <property type="project" value="UniProtKB-KW"/>
</dbReference>
<dbReference type="InterPro" id="IPR003593">
    <property type="entry name" value="AAA+_ATPase"/>
</dbReference>
<feature type="domain" description="AAA+ ATPase" evidence="15">
    <location>
        <begin position="1813"/>
        <end position="1953"/>
    </location>
</feature>
<dbReference type="Gene3D" id="1.10.8.720">
    <property type="entry name" value="Region D6 of dynein motor"/>
    <property type="match status" value="1"/>
</dbReference>
<organism evidence="16 17">
    <name type="scientific">Pichia californica</name>
    <dbReference type="NCBI Taxonomy" id="460514"/>
    <lineage>
        <taxon>Eukaryota</taxon>
        <taxon>Fungi</taxon>
        <taxon>Dikarya</taxon>
        <taxon>Ascomycota</taxon>
        <taxon>Saccharomycotina</taxon>
        <taxon>Pichiomycetes</taxon>
        <taxon>Pichiales</taxon>
        <taxon>Pichiaceae</taxon>
        <taxon>Pichia</taxon>
    </lineage>
</organism>
<protein>
    <recommendedName>
        <fullName evidence="3">Dynein heavy chain, cytoplasmic</fullName>
    </recommendedName>
    <alternativeName>
        <fullName evidence="13">Dynein heavy chain, cytosolic</fullName>
    </alternativeName>
</protein>
<keyword evidence="9" id="KW-0243">Dynein</keyword>
<keyword evidence="11" id="KW-0505">Motor protein</keyword>
<keyword evidence="6" id="KW-0677">Repeat</keyword>
<dbReference type="Pfam" id="PF12774">
    <property type="entry name" value="AAA_6"/>
    <property type="match status" value="1"/>
</dbReference>
<keyword evidence="4" id="KW-0963">Cytoplasm</keyword>
<dbReference type="Gene3D" id="6.10.140.1060">
    <property type="match status" value="1"/>
</dbReference>
<dbReference type="GO" id="GO:0005816">
    <property type="term" value="C:spindle pole body"/>
    <property type="evidence" value="ECO:0007669"/>
    <property type="project" value="UniProtKB-ARBA"/>
</dbReference>
<evidence type="ECO:0000256" key="8">
    <source>
        <dbReference type="ARBA" id="ARBA00022840"/>
    </source>
</evidence>
<dbReference type="CDD" id="cd00009">
    <property type="entry name" value="AAA"/>
    <property type="match status" value="2"/>
</dbReference>
<dbReference type="PANTHER" id="PTHR45703">
    <property type="entry name" value="DYNEIN HEAVY CHAIN"/>
    <property type="match status" value="1"/>
</dbReference>
<evidence type="ECO:0000313" key="17">
    <source>
        <dbReference type="Proteomes" id="UP000697127"/>
    </source>
</evidence>
<keyword evidence="5" id="KW-0493">Microtubule</keyword>
<evidence type="ECO:0000313" key="16">
    <source>
        <dbReference type="EMBL" id="KAG0688549.1"/>
    </source>
</evidence>
<dbReference type="GO" id="GO:0005868">
    <property type="term" value="C:cytoplasmic dynein complex"/>
    <property type="evidence" value="ECO:0007669"/>
    <property type="project" value="UniProtKB-ARBA"/>
</dbReference>
<dbReference type="InterPro" id="IPR026983">
    <property type="entry name" value="DHC"/>
</dbReference>
<evidence type="ECO:0000256" key="7">
    <source>
        <dbReference type="ARBA" id="ARBA00022741"/>
    </source>
</evidence>
<dbReference type="InterPro" id="IPR035706">
    <property type="entry name" value="AAA_9"/>
</dbReference>
<evidence type="ECO:0000259" key="15">
    <source>
        <dbReference type="SMART" id="SM00382"/>
    </source>
</evidence>
<keyword evidence="12" id="KW-0206">Cytoskeleton</keyword>
<dbReference type="SUPFAM" id="SSF52540">
    <property type="entry name" value="P-loop containing nucleoside triphosphate hydrolases"/>
    <property type="match status" value="4"/>
</dbReference>
<dbReference type="GO" id="GO:1902850">
    <property type="term" value="P:microtubule cytoskeleton organization involved in mitosis"/>
    <property type="evidence" value="ECO:0007669"/>
    <property type="project" value="UniProtKB-ARBA"/>
</dbReference>
<dbReference type="Pfam" id="PF08385">
    <property type="entry name" value="DHC_N1"/>
    <property type="match status" value="1"/>
</dbReference>
<comment type="subcellular location">
    <subcellularLocation>
        <location evidence="1">Cytoplasm</location>
        <location evidence="1">Cytoskeleton</location>
    </subcellularLocation>
</comment>
<keyword evidence="8" id="KW-0067">ATP-binding</keyword>
<dbReference type="GO" id="GO:0030473">
    <property type="term" value="P:nuclear migration along microtubule"/>
    <property type="evidence" value="ECO:0007669"/>
    <property type="project" value="UniProtKB-ARBA"/>
</dbReference>
<accession>A0A9P7BGB7</accession>
<dbReference type="Gene3D" id="1.20.140.100">
    <property type="entry name" value="Dynein heavy chain, N-terminal domain 2"/>
    <property type="match status" value="1"/>
</dbReference>
<dbReference type="Pfam" id="PF12781">
    <property type="entry name" value="AAA_9"/>
    <property type="match status" value="1"/>
</dbReference>
<dbReference type="FunFam" id="3.40.50.300:FF:000996">
    <property type="entry name" value="Cytoplasmic dynein heavy chain"/>
    <property type="match status" value="1"/>
</dbReference>